<evidence type="ECO:0000313" key="4">
    <source>
        <dbReference type="Proteomes" id="UP000289555"/>
    </source>
</evidence>
<dbReference type="InterPro" id="IPR050483">
    <property type="entry name" value="CoA-transferase_III_domain"/>
</dbReference>
<dbReference type="Pfam" id="PF02515">
    <property type="entry name" value="CoA_transf_3"/>
    <property type="match status" value="1"/>
</dbReference>
<proteinExistence type="predicted"/>
<dbReference type="PANTHER" id="PTHR48207:SF3">
    <property type="entry name" value="SUCCINATE--HYDROXYMETHYLGLUTARATE COA-TRANSFERASE"/>
    <property type="match status" value="1"/>
</dbReference>
<evidence type="ECO:0000256" key="1">
    <source>
        <dbReference type="ARBA" id="ARBA00022679"/>
    </source>
</evidence>
<dbReference type="InterPro" id="IPR003673">
    <property type="entry name" value="CoA-Trfase_fam_III"/>
</dbReference>
<dbReference type="Proteomes" id="UP000289555">
    <property type="component" value="Chromosome"/>
</dbReference>
<keyword evidence="4" id="KW-1185">Reference proteome</keyword>
<accession>A0ABM7GTT4</accession>
<dbReference type="SUPFAM" id="SSF89796">
    <property type="entry name" value="CoA-transferase family III (CaiB/BaiF)"/>
    <property type="match status" value="1"/>
</dbReference>
<reference evidence="4" key="1">
    <citation type="journal article" date="2019" name="Microbiol. Resour. Announc.">
        <title>Complete Genome Sequence of Halomonas olivaria, a Moderately Halophilic Bacterium Isolated from Olive Processing Effluents, Obtained by Nanopore Sequencing.</title>
        <authorList>
            <person name="Nagata S."/>
            <person name="Ii K.M."/>
            <person name="Tsukimi T."/>
            <person name="Miura M.C."/>
            <person name="Galipon J."/>
            <person name="Arakawa K."/>
        </authorList>
    </citation>
    <scope>NUCLEOTIDE SEQUENCE [LARGE SCALE GENOMIC DNA]</scope>
    <source>
        <strain evidence="4">TYRC17</strain>
    </source>
</reference>
<keyword evidence="1" id="KW-0808">Transferase</keyword>
<organism evidence="3 4">
    <name type="scientific">Vreelandella olivaria</name>
    <dbReference type="NCBI Taxonomy" id="390919"/>
    <lineage>
        <taxon>Bacteria</taxon>
        <taxon>Pseudomonadati</taxon>
        <taxon>Pseudomonadota</taxon>
        <taxon>Gammaproteobacteria</taxon>
        <taxon>Oceanospirillales</taxon>
        <taxon>Halomonadaceae</taxon>
        <taxon>Vreelandella</taxon>
    </lineage>
</organism>
<dbReference type="InterPro" id="IPR023606">
    <property type="entry name" value="CoA-Trfase_III_dom_1_sf"/>
</dbReference>
<name>A0ABM7GTT4_9GAMM</name>
<dbReference type="EMBL" id="AP019416">
    <property type="protein sequence ID" value="BBI54187.1"/>
    <property type="molecule type" value="Genomic_DNA"/>
</dbReference>
<evidence type="ECO:0000313" key="3">
    <source>
        <dbReference type="EMBL" id="BBI54187.1"/>
    </source>
</evidence>
<sequence>MSSPFENIRVVDATHVLAGPFATYQMAVLGADVIKVESPSDPDQARMQGSDRALNDQGLGTAFMSQASNKKPWRSTLNIPKGVRR</sequence>
<dbReference type="Gene3D" id="3.40.50.10540">
    <property type="entry name" value="Crotonobetainyl-coa:carnitine coa-transferase, domain 1"/>
    <property type="match status" value="1"/>
</dbReference>
<dbReference type="PANTHER" id="PTHR48207">
    <property type="entry name" value="SUCCINATE--HYDROXYMETHYLGLUTARATE COA-TRANSFERASE"/>
    <property type="match status" value="1"/>
</dbReference>
<gene>
    <name evidence="3" type="ORF">HORIV_66080</name>
</gene>
<evidence type="ECO:0000256" key="2">
    <source>
        <dbReference type="SAM" id="MobiDB-lite"/>
    </source>
</evidence>
<feature type="region of interest" description="Disordered" evidence="2">
    <location>
        <begin position="64"/>
        <end position="85"/>
    </location>
</feature>
<protein>
    <submittedName>
        <fullName evidence="3">Uncharacterized protein</fullName>
    </submittedName>
</protein>